<comment type="catalytic activity">
    <reaction evidence="14 15">
        <text>NAD(+) + NADPH + H(+)(in) = NADH + NADP(+) + H(+)(out)</text>
        <dbReference type="Rhea" id="RHEA:47992"/>
        <dbReference type="ChEBI" id="CHEBI:15378"/>
        <dbReference type="ChEBI" id="CHEBI:57540"/>
        <dbReference type="ChEBI" id="CHEBI:57783"/>
        <dbReference type="ChEBI" id="CHEBI:57945"/>
        <dbReference type="ChEBI" id="CHEBI:58349"/>
        <dbReference type="EC" id="7.1.1.1"/>
    </reaction>
</comment>
<comment type="function">
    <text evidence="1 15">The transhydrogenation between NADH and NADP is coupled to respiration and ATP hydrolysis and functions as a proton pump across the membrane.</text>
</comment>
<evidence type="ECO:0000256" key="13">
    <source>
        <dbReference type="ARBA" id="ARBA00023136"/>
    </source>
</evidence>
<dbReference type="InterPro" id="IPR012136">
    <property type="entry name" value="NADH_DH_b"/>
</dbReference>
<dbReference type="RefSeq" id="WP_254568996.1">
    <property type="nucleotide sequence ID" value="NZ_CP098502.1"/>
</dbReference>
<evidence type="ECO:0000256" key="10">
    <source>
        <dbReference type="ARBA" id="ARBA00022967"/>
    </source>
</evidence>
<name>A0ABY5DKL8_9ACTN</name>
<keyword evidence="7 15" id="KW-0997">Cell inner membrane</keyword>
<comment type="subcellular location">
    <subcellularLocation>
        <location evidence="2">Cell inner membrane</location>
        <topology evidence="2">Multi-pass membrane protein</topology>
    </subcellularLocation>
</comment>
<evidence type="ECO:0000256" key="2">
    <source>
        <dbReference type="ARBA" id="ARBA00004429"/>
    </source>
</evidence>
<evidence type="ECO:0000256" key="15">
    <source>
        <dbReference type="PIRNR" id="PIRNR000204"/>
    </source>
</evidence>
<evidence type="ECO:0000256" key="11">
    <source>
        <dbReference type="ARBA" id="ARBA00022989"/>
    </source>
</evidence>
<keyword evidence="13 15" id="KW-0472">Membrane</keyword>
<accession>A0ABY5DKL8</accession>
<keyword evidence="10 15" id="KW-1278">Translocase</keyword>
<keyword evidence="11 16" id="KW-1133">Transmembrane helix</keyword>
<evidence type="ECO:0000256" key="3">
    <source>
        <dbReference type="ARBA" id="ARBA00007919"/>
    </source>
</evidence>
<evidence type="ECO:0000256" key="9">
    <source>
        <dbReference type="ARBA" id="ARBA00022857"/>
    </source>
</evidence>
<dbReference type="Gene3D" id="3.40.50.1220">
    <property type="entry name" value="TPP-binding domain"/>
    <property type="match status" value="1"/>
</dbReference>
<evidence type="ECO:0000256" key="5">
    <source>
        <dbReference type="ARBA" id="ARBA00014581"/>
    </source>
</evidence>
<feature type="transmembrane region" description="Helical" evidence="16">
    <location>
        <begin position="39"/>
        <end position="56"/>
    </location>
</feature>
<dbReference type="InterPro" id="IPR034300">
    <property type="entry name" value="PNTB-like"/>
</dbReference>
<evidence type="ECO:0000256" key="16">
    <source>
        <dbReference type="SAM" id="Phobius"/>
    </source>
</evidence>
<sequence length="474" mass="49494">MSLTPTVAAQAAYIVAALLFIAALAGLSKHETAKVGLKYGMAGMGIALVATIWLAIDGDIQGSGLVLMLIAIGVGAAIGLWRARIVEMTGMPELIALLHSFVGLAAVLVGWNGFLQVEHRKNGEEWQHLDVLGTLGVHHAEVAIGIFIGAVTFTGSIIANLKLSAKINSKPLMLPGKNAINLGSLVVFALLTVWFCSSPGVVPLALATVLALALGLHLVASIGGGDMPVVVSMLNSYSGWAAAASGFLLDNDALIITGALVGSSGAYLSYIMCEAMNRSFVSVIAGGFGIEAPSGDDTDYGEHREINAEGAADLLKSAKSVIITPGYGMAVAQAQHGVADLTRKLREAGVEVRFGIHPVAGRLPGHMNVLLAEAKVPYDIVLEMDEINDDFADTSVVLVIGANDTVNPAASEDPGSPIAGMPVLHVWEAEHVIVFKRSMASGYAGVQNPLFFRDNTQMLFGDAKDRVEDILKAL</sequence>
<dbReference type="Pfam" id="PF02233">
    <property type="entry name" value="PNTB"/>
    <property type="match status" value="1"/>
</dbReference>
<protein>
    <recommendedName>
        <fullName evidence="5 15">NAD(P) transhydrogenase subunit beta</fullName>
        <ecNumber evidence="4 15">7.1.1.1</ecNumber>
    </recommendedName>
    <alternativeName>
        <fullName evidence="15">Nicotinamide nucleotide transhydrogenase subunit beta</fullName>
    </alternativeName>
</protein>
<feature type="transmembrane region" description="Helical" evidence="16">
    <location>
        <begin position="179"/>
        <end position="195"/>
    </location>
</feature>
<evidence type="ECO:0000256" key="4">
    <source>
        <dbReference type="ARBA" id="ARBA00012943"/>
    </source>
</evidence>
<evidence type="ECO:0000256" key="6">
    <source>
        <dbReference type="ARBA" id="ARBA00022475"/>
    </source>
</evidence>
<proteinExistence type="inferred from homology"/>
<feature type="transmembrane region" description="Helical" evidence="16">
    <location>
        <begin position="135"/>
        <end position="158"/>
    </location>
</feature>
<organism evidence="18 19">
    <name type="scientific">Paraconexibacter antarcticus</name>
    <dbReference type="NCBI Taxonomy" id="2949664"/>
    <lineage>
        <taxon>Bacteria</taxon>
        <taxon>Bacillati</taxon>
        <taxon>Actinomycetota</taxon>
        <taxon>Thermoleophilia</taxon>
        <taxon>Solirubrobacterales</taxon>
        <taxon>Paraconexibacteraceae</taxon>
        <taxon>Paraconexibacter</taxon>
    </lineage>
</organism>
<dbReference type="NCBIfam" id="NF006974">
    <property type="entry name" value="PRK09444.1"/>
    <property type="match status" value="1"/>
</dbReference>
<dbReference type="PIRSF" id="PIRSF000204">
    <property type="entry name" value="PNTB"/>
    <property type="match status" value="1"/>
</dbReference>
<dbReference type="SUPFAM" id="SSF52467">
    <property type="entry name" value="DHS-like NAD/FAD-binding domain"/>
    <property type="match status" value="1"/>
</dbReference>
<evidence type="ECO:0000256" key="8">
    <source>
        <dbReference type="ARBA" id="ARBA00022692"/>
    </source>
</evidence>
<dbReference type="EMBL" id="CP098502">
    <property type="protein sequence ID" value="UTI62258.1"/>
    <property type="molecule type" value="Genomic_DNA"/>
</dbReference>
<dbReference type="PANTHER" id="PTHR44758">
    <property type="entry name" value="NAD(P) TRANSHYDROGENASE SUBUNIT BETA"/>
    <property type="match status" value="1"/>
</dbReference>
<feature type="transmembrane region" description="Helical" evidence="16">
    <location>
        <begin position="62"/>
        <end position="82"/>
    </location>
</feature>
<keyword evidence="19" id="KW-1185">Reference proteome</keyword>
<evidence type="ECO:0000313" key="19">
    <source>
        <dbReference type="Proteomes" id="UP001056035"/>
    </source>
</evidence>
<keyword evidence="9 15" id="KW-0521">NADP</keyword>
<reference evidence="18 19" key="1">
    <citation type="submission" date="2022-06" db="EMBL/GenBank/DDBJ databases">
        <title>Paraconexibacter antarcticus.</title>
        <authorList>
            <person name="Kim C.S."/>
        </authorList>
    </citation>
    <scope>NUCLEOTIDE SEQUENCE [LARGE SCALE GENOMIC DNA]</scope>
    <source>
        <strain evidence="18 19">02-257</strain>
    </source>
</reference>
<feature type="transmembrane region" description="Helical" evidence="16">
    <location>
        <begin position="254"/>
        <end position="273"/>
    </location>
</feature>
<evidence type="ECO:0000256" key="1">
    <source>
        <dbReference type="ARBA" id="ARBA00003943"/>
    </source>
</evidence>
<comment type="similarity">
    <text evidence="3 15">Belongs to the PNT beta subunit family.</text>
</comment>
<feature type="domain" description="NADP transhydrogenase beta-like" evidence="17">
    <location>
        <begin position="10"/>
        <end position="472"/>
    </location>
</feature>
<gene>
    <name evidence="18" type="primary">pntB</name>
    <name evidence="18" type="ORF">NBH00_12855</name>
</gene>
<keyword evidence="6 15" id="KW-1003">Cell membrane</keyword>
<keyword evidence="12 15" id="KW-0520">NAD</keyword>
<dbReference type="InterPro" id="IPR029035">
    <property type="entry name" value="DHS-like_NAD/FAD-binding_dom"/>
</dbReference>
<dbReference type="PANTHER" id="PTHR44758:SF1">
    <property type="entry name" value="NAD(P) TRANSHYDROGENASE SUBUNIT BETA"/>
    <property type="match status" value="1"/>
</dbReference>
<keyword evidence="8 16" id="KW-0812">Transmembrane</keyword>
<feature type="transmembrane region" description="Helical" evidence="16">
    <location>
        <begin position="229"/>
        <end position="248"/>
    </location>
</feature>
<feature type="transmembrane region" description="Helical" evidence="16">
    <location>
        <begin position="201"/>
        <end position="222"/>
    </location>
</feature>
<evidence type="ECO:0000259" key="17">
    <source>
        <dbReference type="Pfam" id="PF02233"/>
    </source>
</evidence>
<evidence type="ECO:0000256" key="14">
    <source>
        <dbReference type="ARBA" id="ARBA00048202"/>
    </source>
</evidence>
<evidence type="ECO:0000313" key="18">
    <source>
        <dbReference type="EMBL" id="UTI62258.1"/>
    </source>
</evidence>
<evidence type="ECO:0000256" key="7">
    <source>
        <dbReference type="ARBA" id="ARBA00022519"/>
    </source>
</evidence>
<dbReference type="Proteomes" id="UP001056035">
    <property type="component" value="Chromosome"/>
</dbReference>
<feature type="transmembrane region" description="Helical" evidence="16">
    <location>
        <begin position="6"/>
        <end position="27"/>
    </location>
</feature>
<feature type="transmembrane region" description="Helical" evidence="16">
    <location>
        <begin position="94"/>
        <end position="115"/>
    </location>
</feature>
<evidence type="ECO:0000256" key="12">
    <source>
        <dbReference type="ARBA" id="ARBA00023027"/>
    </source>
</evidence>
<dbReference type="EC" id="7.1.1.1" evidence="4 15"/>